<dbReference type="Gene3D" id="1.10.287.1080">
    <property type="entry name" value="MazG-like"/>
    <property type="match status" value="1"/>
</dbReference>
<dbReference type="GO" id="GO:0047840">
    <property type="term" value="F:dCTP diphosphatase activity"/>
    <property type="evidence" value="ECO:0007669"/>
    <property type="project" value="TreeGrafter"/>
</dbReference>
<dbReference type="AlphaFoldDB" id="A0A1J5MX97"/>
<proteinExistence type="predicted"/>
<dbReference type="Pfam" id="PF12643">
    <property type="entry name" value="MazG-like"/>
    <property type="match status" value="1"/>
</dbReference>
<organism evidence="1 2">
    <name type="scientific">Pseudodesulfovibrio hydrargyri</name>
    <dbReference type="NCBI Taxonomy" id="2125990"/>
    <lineage>
        <taxon>Bacteria</taxon>
        <taxon>Pseudomonadati</taxon>
        <taxon>Thermodesulfobacteriota</taxon>
        <taxon>Desulfovibrionia</taxon>
        <taxon>Desulfovibrionales</taxon>
        <taxon>Desulfovibrionaceae</taxon>
    </lineage>
</organism>
<accession>A0A1J5MX97</accession>
<dbReference type="CDD" id="cd11537">
    <property type="entry name" value="NTP-PPase_RS21-C6_like"/>
    <property type="match status" value="1"/>
</dbReference>
<dbReference type="PIRSF" id="PIRSF029826">
    <property type="entry name" value="UCP029826_pph"/>
    <property type="match status" value="1"/>
</dbReference>
<dbReference type="OrthoDB" id="9791898at2"/>
<comment type="caution">
    <text evidence="1">The sequence shown here is derived from an EMBL/GenBank/DDBJ whole genome shotgun (WGS) entry which is preliminary data.</text>
</comment>
<dbReference type="PANTHER" id="PTHR46523">
    <property type="entry name" value="DCTP PYROPHOSPHATASE 1"/>
    <property type="match status" value="1"/>
</dbReference>
<sequence>MDSLEELNERHRRFVNDRNWQKHQTPKNLVMALTGEVGELVELFQWLTPEESREISGKRKQAVAEEMADVLIYLVRLADETGIDLVAAAHEKCEINERKYPAEAFQGNGMRPHEYKESR</sequence>
<keyword evidence="2" id="KW-1185">Reference proteome</keyword>
<dbReference type="InterPro" id="IPR052555">
    <property type="entry name" value="dCTP_Pyrophosphatase"/>
</dbReference>
<dbReference type="SUPFAM" id="SSF101386">
    <property type="entry name" value="all-alpha NTP pyrophosphatases"/>
    <property type="match status" value="1"/>
</dbReference>
<dbReference type="GO" id="GO:0006253">
    <property type="term" value="P:dCTP catabolic process"/>
    <property type="evidence" value="ECO:0007669"/>
    <property type="project" value="TreeGrafter"/>
</dbReference>
<evidence type="ECO:0000313" key="2">
    <source>
        <dbReference type="Proteomes" id="UP000181901"/>
    </source>
</evidence>
<name>A0A1J5MX97_9BACT</name>
<keyword evidence="1" id="KW-0378">Hydrolase</keyword>
<dbReference type="Proteomes" id="UP000181901">
    <property type="component" value="Unassembled WGS sequence"/>
</dbReference>
<dbReference type="RefSeq" id="WP_071545877.1">
    <property type="nucleotide sequence ID" value="NZ_LKAQ01000004.1"/>
</dbReference>
<evidence type="ECO:0000313" key="1">
    <source>
        <dbReference type="EMBL" id="OIQ50436.1"/>
    </source>
</evidence>
<dbReference type="GO" id="GO:0042262">
    <property type="term" value="P:DNA protection"/>
    <property type="evidence" value="ECO:0007669"/>
    <property type="project" value="TreeGrafter"/>
</dbReference>
<protein>
    <submittedName>
        <fullName evidence="1">MazG nucleotide pyrophosphohydrolase domain protein</fullName>
    </submittedName>
</protein>
<dbReference type="InterPro" id="IPR025984">
    <property type="entry name" value="DCTPP"/>
</dbReference>
<dbReference type="GO" id="GO:0005829">
    <property type="term" value="C:cytosol"/>
    <property type="evidence" value="ECO:0007669"/>
    <property type="project" value="TreeGrafter"/>
</dbReference>
<dbReference type="PANTHER" id="PTHR46523:SF1">
    <property type="entry name" value="DCTP PYROPHOSPHATASE 1"/>
    <property type="match status" value="1"/>
</dbReference>
<gene>
    <name evidence="1" type="ORF">BerOc1_02368</name>
</gene>
<reference evidence="1 2" key="1">
    <citation type="submission" date="2015-09" db="EMBL/GenBank/DDBJ databases">
        <title>Genome of Desulfovibrio dechloracetivorans BerOc1, a mercury methylating strain isolated from highly hydrocarbons and metals contaminated coastal sediments.</title>
        <authorList>
            <person name="Goni Urriza M."/>
            <person name="Gassie C."/>
            <person name="Bouchez O."/>
            <person name="Klopp C."/>
            <person name="Ranchou-Peyruse A."/>
            <person name="Remy G."/>
        </authorList>
    </citation>
    <scope>NUCLEOTIDE SEQUENCE [LARGE SCALE GENOMIC DNA]</scope>
    <source>
        <strain evidence="1 2">BerOc1</strain>
    </source>
</reference>
<dbReference type="EMBL" id="LKAQ01000004">
    <property type="protein sequence ID" value="OIQ50436.1"/>
    <property type="molecule type" value="Genomic_DNA"/>
</dbReference>